<organism evidence="2 3">
    <name type="scientific">Karstenula rhodostoma CBS 690.94</name>
    <dbReference type="NCBI Taxonomy" id="1392251"/>
    <lineage>
        <taxon>Eukaryota</taxon>
        <taxon>Fungi</taxon>
        <taxon>Dikarya</taxon>
        <taxon>Ascomycota</taxon>
        <taxon>Pezizomycotina</taxon>
        <taxon>Dothideomycetes</taxon>
        <taxon>Pleosporomycetidae</taxon>
        <taxon>Pleosporales</taxon>
        <taxon>Massarineae</taxon>
        <taxon>Didymosphaeriaceae</taxon>
        <taxon>Karstenula</taxon>
    </lineage>
</organism>
<gene>
    <name evidence="2" type="ORF">P171DRAFT_430830</name>
</gene>
<name>A0A9P4UCN3_9PLEO</name>
<evidence type="ECO:0000313" key="2">
    <source>
        <dbReference type="EMBL" id="KAF2445401.1"/>
    </source>
</evidence>
<proteinExistence type="predicted"/>
<dbReference type="OrthoDB" id="10430096at2759"/>
<dbReference type="AlphaFoldDB" id="A0A9P4UCN3"/>
<keyword evidence="3" id="KW-1185">Reference proteome</keyword>
<reference evidence="2" key="1">
    <citation type="journal article" date="2020" name="Stud. Mycol.">
        <title>101 Dothideomycetes genomes: a test case for predicting lifestyles and emergence of pathogens.</title>
        <authorList>
            <person name="Haridas S."/>
            <person name="Albert R."/>
            <person name="Binder M."/>
            <person name="Bloem J."/>
            <person name="Labutti K."/>
            <person name="Salamov A."/>
            <person name="Andreopoulos B."/>
            <person name="Baker S."/>
            <person name="Barry K."/>
            <person name="Bills G."/>
            <person name="Bluhm B."/>
            <person name="Cannon C."/>
            <person name="Castanera R."/>
            <person name="Culley D."/>
            <person name="Daum C."/>
            <person name="Ezra D."/>
            <person name="Gonzalez J."/>
            <person name="Henrissat B."/>
            <person name="Kuo A."/>
            <person name="Liang C."/>
            <person name="Lipzen A."/>
            <person name="Lutzoni F."/>
            <person name="Magnuson J."/>
            <person name="Mondo S."/>
            <person name="Nolan M."/>
            <person name="Ohm R."/>
            <person name="Pangilinan J."/>
            <person name="Park H.-J."/>
            <person name="Ramirez L."/>
            <person name="Alfaro M."/>
            <person name="Sun H."/>
            <person name="Tritt A."/>
            <person name="Yoshinaga Y."/>
            <person name="Zwiers L.-H."/>
            <person name="Turgeon B."/>
            <person name="Goodwin S."/>
            <person name="Spatafora J."/>
            <person name="Crous P."/>
            <person name="Grigoriev I."/>
        </authorList>
    </citation>
    <scope>NUCLEOTIDE SEQUENCE</scope>
    <source>
        <strain evidence="2">CBS 690.94</strain>
    </source>
</reference>
<feature type="chain" id="PRO_5040197226" evidence="1">
    <location>
        <begin position="19"/>
        <end position="72"/>
    </location>
</feature>
<accession>A0A9P4UCN3</accession>
<sequence length="72" mass="7599">MTPLLFLALVFSTATVSAIPTFAQNPNTTFHGGHERACDRRCAQSDVGLECAPGFAGRNGVCGILSSLFLKI</sequence>
<evidence type="ECO:0000313" key="3">
    <source>
        <dbReference type="Proteomes" id="UP000799764"/>
    </source>
</evidence>
<dbReference type="EMBL" id="MU001499">
    <property type="protein sequence ID" value="KAF2445401.1"/>
    <property type="molecule type" value="Genomic_DNA"/>
</dbReference>
<evidence type="ECO:0000256" key="1">
    <source>
        <dbReference type="SAM" id="SignalP"/>
    </source>
</evidence>
<dbReference type="Proteomes" id="UP000799764">
    <property type="component" value="Unassembled WGS sequence"/>
</dbReference>
<protein>
    <submittedName>
        <fullName evidence="2">Uncharacterized protein</fullName>
    </submittedName>
</protein>
<feature type="signal peptide" evidence="1">
    <location>
        <begin position="1"/>
        <end position="18"/>
    </location>
</feature>
<keyword evidence="1" id="KW-0732">Signal</keyword>
<comment type="caution">
    <text evidence="2">The sequence shown here is derived from an EMBL/GenBank/DDBJ whole genome shotgun (WGS) entry which is preliminary data.</text>
</comment>